<dbReference type="EMBL" id="LN681225">
    <property type="protein sequence ID" value="CEK09156.1"/>
    <property type="molecule type" value="Genomic_DNA"/>
</dbReference>
<dbReference type="KEGG" id="lha:LHA_0030"/>
<keyword evidence="1" id="KW-0862">Zinc</keyword>
<dbReference type="EC" id="3.2.2.20" evidence="2"/>
<organism evidence="2 3">
    <name type="scientific">Legionella hackeliae</name>
    <dbReference type="NCBI Taxonomy" id="449"/>
    <lineage>
        <taxon>Bacteria</taxon>
        <taxon>Pseudomonadati</taxon>
        <taxon>Pseudomonadota</taxon>
        <taxon>Gammaproteobacteria</taxon>
        <taxon>Legionellales</taxon>
        <taxon>Legionellaceae</taxon>
        <taxon>Legionella</taxon>
    </lineage>
</organism>
<dbReference type="PANTHER" id="PTHR30037:SF4">
    <property type="entry name" value="DNA-3-METHYLADENINE GLYCOSYLASE I"/>
    <property type="match status" value="1"/>
</dbReference>
<dbReference type="Pfam" id="PF03352">
    <property type="entry name" value="Adenine_glyco"/>
    <property type="match status" value="1"/>
</dbReference>
<name>A0A0A8UNU8_LEGHA</name>
<dbReference type="GO" id="GO:0008725">
    <property type="term" value="F:DNA-3-methyladenine glycosylase activity"/>
    <property type="evidence" value="ECO:0007669"/>
    <property type="project" value="UniProtKB-EC"/>
</dbReference>
<dbReference type="PANTHER" id="PTHR30037">
    <property type="entry name" value="DNA-3-METHYLADENINE GLYCOSYLASE 1"/>
    <property type="match status" value="1"/>
</dbReference>
<evidence type="ECO:0000256" key="1">
    <source>
        <dbReference type="PIRSR" id="PIRSR605019-1"/>
    </source>
</evidence>
<dbReference type="AlphaFoldDB" id="A0A0A8UNU8"/>
<dbReference type="RefSeq" id="WP_045104743.1">
    <property type="nucleotide sequence ID" value="NZ_LN681225.1"/>
</dbReference>
<dbReference type="InterPro" id="IPR052891">
    <property type="entry name" value="DNA-3mA_glycosylase"/>
</dbReference>
<feature type="binding site" evidence="1">
    <location>
        <position position="178"/>
    </location>
    <ligand>
        <name>Zn(2+)</name>
        <dbReference type="ChEBI" id="CHEBI:29105"/>
    </ligand>
</feature>
<keyword evidence="2" id="KW-0326">Glycosidase</keyword>
<dbReference type="GO" id="GO:0006284">
    <property type="term" value="P:base-excision repair"/>
    <property type="evidence" value="ECO:0007669"/>
    <property type="project" value="InterPro"/>
</dbReference>
<dbReference type="PATRIC" id="fig|449.7.peg.1820"/>
<dbReference type="InterPro" id="IPR011257">
    <property type="entry name" value="DNA_glycosylase"/>
</dbReference>
<dbReference type="Proteomes" id="UP000032803">
    <property type="component" value="Chromosome I"/>
</dbReference>
<dbReference type="OrthoDB" id="9807664at2"/>
<sequence>MQRCDWSTKDALYIAYHDKEWGMPVREPQKLFEMLILEGMQAGLSWYTILKKRDAMRKAFLNFSVEKLALLTDKDIEKLLQNENIIRNRLKIASVRNNAQRFLSIGQRENIVDYFWQFTDGQVVQNERKTLADVPAVTAEATAMAKQLKKDGFSFMGPTTCYAFMQSVGMVNDHLTCCFRWREVQDSI</sequence>
<dbReference type="GO" id="GO:0046872">
    <property type="term" value="F:metal ion binding"/>
    <property type="evidence" value="ECO:0007669"/>
    <property type="project" value="UniProtKB-KW"/>
</dbReference>
<protein>
    <submittedName>
        <fullName evidence="2">DNA-3-methyladenine glycosylase 1</fullName>
        <ecNumber evidence="2">3.2.2.20</ecNumber>
    </submittedName>
</protein>
<evidence type="ECO:0000313" key="3">
    <source>
        <dbReference type="Proteomes" id="UP000032803"/>
    </source>
</evidence>
<accession>A0A0A8UNU8</accession>
<keyword evidence="3" id="KW-1185">Reference proteome</keyword>
<dbReference type="InterPro" id="IPR005019">
    <property type="entry name" value="Adenine_glyco"/>
</dbReference>
<dbReference type="Gene3D" id="1.10.340.30">
    <property type="entry name" value="Hypothetical protein, domain 2"/>
    <property type="match status" value="1"/>
</dbReference>
<reference evidence="3" key="1">
    <citation type="submission" date="2014-09" db="EMBL/GenBank/DDBJ databases">
        <authorList>
            <person name="Gomez-Valero L."/>
        </authorList>
    </citation>
    <scope>NUCLEOTIDE SEQUENCE [LARGE SCALE GENOMIC DNA]</scope>
    <source>
        <strain evidence="3">ATCC35250</strain>
    </source>
</reference>
<gene>
    <name evidence="2" type="primary">tag</name>
    <name evidence="2" type="ORF">LHA_0030</name>
</gene>
<dbReference type="STRING" id="449.LHA_0030"/>
<feature type="binding site" evidence="1">
    <location>
        <position position="174"/>
    </location>
    <ligand>
        <name>Zn(2+)</name>
        <dbReference type="ChEBI" id="CHEBI:29105"/>
    </ligand>
</feature>
<keyword evidence="1" id="KW-0479">Metal-binding</keyword>
<feature type="binding site" evidence="1">
    <location>
        <position position="17"/>
    </location>
    <ligand>
        <name>Zn(2+)</name>
        <dbReference type="ChEBI" id="CHEBI:29105"/>
    </ligand>
</feature>
<dbReference type="SUPFAM" id="SSF48150">
    <property type="entry name" value="DNA-glycosylase"/>
    <property type="match status" value="1"/>
</dbReference>
<feature type="binding site" evidence="1">
    <location>
        <position position="4"/>
    </location>
    <ligand>
        <name>Zn(2+)</name>
        <dbReference type="ChEBI" id="CHEBI:29105"/>
    </ligand>
</feature>
<dbReference type="HOGENOM" id="CLU_083758_1_0_6"/>
<evidence type="ECO:0000313" key="2">
    <source>
        <dbReference type="EMBL" id="CEK09156.1"/>
    </source>
</evidence>
<proteinExistence type="predicted"/>
<keyword evidence="2" id="KW-0378">Hydrolase</keyword>